<feature type="compositionally biased region" description="Basic and acidic residues" evidence="10">
    <location>
        <begin position="276"/>
        <end position="299"/>
    </location>
</feature>
<evidence type="ECO:0000256" key="5">
    <source>
        <dbReference type="ARBA" id="ARBA00022695"/>
    </source>
</evidence>
<dbReference type="Gene3D" id="3.10.10.10">
    <property type="entry name" value="HIV Type 1 Reverse Transcriptase, subunit A, domain 1"/>
    <property type="match status" value="1"/>
</dbReference>
<evidence type="ECO:0000256" key="10">
    <source>
        <dbReference type="SAM" id="MobiDB-lite"/>
    </source>
</evidence>
<dbReference type="PANTHER" id="PTHR15503:SF36">
    <property type="entry name" value="RETROTRANSPOSON GAG-LIKE PROTEIN 5"/>
    <property type="match status" value="1"/>
</dbReference>
<evidence type="ECO:0000256" key="2">
    <source>
        <dbReference type="ARBA" id="ARBA00012180"/>
    </source>
</evidence>
<evidence type="ECO:0000256" key="1">
    <source>
        <dbReference type="ARBA" id="ARBA00010879"/>
    </source>
</evidence>
<proteinExistence type="inferred from homology"/>
<keyword evidence="9" id="KW-0695">RNA-directed DNA polymerase</keyword>
<dbReference type="SUPFAM" id="SSF56672">
    <property type="entry name" value="DNA/RNA polymerases"/>
    <property type="match status" value="1"/>
</dbReference>
<dbReference type="EC" id="3.1.26.4" evidence="2"/>
<dbReference type="FunFam" id="3.10.10.10:FF:000007">
    <property type="entry name" value="Retrovirus-related Pol polyprotein from transposon 17.6-like Protein"/>
    <property type="match status" value="1"/>
</dbReference>
<gene>
    <name evidence="12" type="primary">CU459095.1</name>
</gene>
<keyword evidence="7" id="KW-0255">Endonuclease</keyword>
<dbReference type="Pfam" id="PF19259">
    <property type="entry name" value="Ty3_capsid"/>
    <property type="match status" value="1"/>
</dbReference>
<dbReference type="Pfam" id="PF00078">
    <property type="entry name" value="RVT_1"/>
    <property type="match status" value="1"/>
</dbReference>
<feature type="domain" description="Reverse transcriptase" evidence="11">
    <location>
        <begin position="337"/>
        <end position="482"/>
    </location>
</feature>
<dbReference type="PANTHER" id="PTHR15503">
    <property type="entry name" value="LDOC1 RELATED"/>
    <property type="match status" value="1"/>
</dbReference>
<organism evidence="12">
    <name type="scientific">Nothobranchius furzeri</name>
    <name type="common">Turquoise killifish</name>
    <dbReference type="NCBI Taxonomy" id="105023"/>
    <lineage>
        <taxon>Eukaryota</taxon>
        <taxon>Metazoa</taxon>
        <taxon>Chordata</taxon>
        <taxon>Craniata</taxon>
        <taxon>Vertebrata</taxon>
        <taxon>Euteleostomi</taxon>
        <taxon>Actinopterygii</taxon>
        <taxon>Neopterygii</taxon>
        <taxon>Teleostei</taxon>
        <taxon>Neoteleostei</taxon>
        <taxon>Acanthomorphata</taxon>
        <taxon>Ovalentaria</taxon>
        <taxon>Atherinomorphae</taxon>
        <taxon>Cyprinodontiformes</taxon>
        <taxon>Nothobranchiidae</taxon>
        <taxon>Nothobranchius</taxon>
    </lineage>
</organism>
<keyword evidence="8" id="KW-0378">Hydrolase</keyword>
<feature type="non-terminal residue" evidence="12">
    <location>
        <position position="482"/>
    </location>
</feature>
<reference evidence="12" key="2">
    <citation type="submission" date="2016-06" db="EMBL/GenBank/DDBJ databases">
        <title>The genome of a short-lived fish provides insights into sex chromosome evolution and the genetic control of aging.</title>
        <authorList>
            <person name="Reichwald K."/>
            <person name="Felder M."/>
            <person name="Petzold A."/>
            <person name="Koch P."/>
            <person name="Groth M."/>
            <person name="Platzer M."/>
        </authorList>
    </citation>
    <scope>NUCLEOTIDE SEQUENCE</scope>
    <source>
        <tissue evidence="12">Brain</tissue>
    </source>
</reference>
<evidence type="ECO:0000256" key="6">
    <source>
        <dbReference type="ARBA" id="ARBA00022722"/>
    </source>
</evidence>
<dbReference type="GO" id="GO:0006508">
    <property type="term" value="P:proteolysis"/>
    <property type="evidence" value="ECO:0007669"/>
    <property type="project" value="UniProtKB-KW"/>
</dbReference>
<keyword evidence="4" id="KW-0808">Transferase</keyword>
<dbReference type="InterPro" id="IPR032567">
    <property type="entry name" value="RTL1-rel"/>
</dbReference>
<protein>
    <recommendedName>
        <fullName evidence="2">ribonuclease H</fullName>
        <ecNumber evidence="2">3.1.26.4</ecNumber>
    </recommendedName>
</protein>
<dbReference type="PROSITE" id="PS50878">
    <property type="entry name" value="RT_POL"/>
    <property type="match status" value="1"/>
</dbReference>
<keyword evidence="6" id="KW-0540">Nuclease</keyword>
<dbReference type="InterPro" id="IPR043502">
    <property type="entry name" value="DNA/RNA_pol_sf"/>
</dbReference>
<keyword evidence="5" id="KW-0548">Nucleotidyltransferase</keyword>
<evidence type="ECO:0000256" key="7">
    <source>
        <dbReference type="ARBA" id="ARBA00022759"/>
    </source>
</evidence>
<evidence type="ECO:0000256" key="3">
    <source>
        <dbReference type="ARBA" id="ARBA00022670"/>
    </source>
</evidence>
<reference evidence="12" key="1">
    <citation type="submission" date="2016-05" db="EMBL/GenBank/DDBJ databases">
        <authorList>
            <person name="Lavstsen T."/>
            <person name="Jespersen J.S."/>
        </authorList>
    </citation>
    <scope>NUCLEOTIDE SEQUENCE</scope>
    <source>
        <tissue evidence="12">Brain</tissue>
    </source>
</reference>
<feature type="compositionally biased region" description="Low complexity" evidence="10">
    <location>
        <begin position="260"/>
        <end position="275"/>
    </location>
</feature>
<dbReference type="GO" id="GO:0008233">
    <property type="term" value="F:peptidase activity"/>
    <property type="evidence" value="ECO:0007669"/>
    <property type="project" value="UniProtKB-KW"/>
</dbReference>
<dbReference type="InterPro" id="IPR000477">
    <property type="entry name" value="RT_dom"/>
</dbReference>
<dbReference type="GO" id="GO:0004523">
    <property type="term" value="F:RNA-DNA hybrid ribonuclease activity"/>
    <property type="evidence" value="ECO:0007669"/>
    <property type="project" value="UniProtKB-EC"/>
</dbReference>
<dbReference type="InterPro" id="IPR045358">
    <property type="entry name" value="Ty3_capsid"/>
</dbReference>
<feature type="region of interest" description="Disordered" evidence="10">
    <location>
        <begin position="1"/>
        <end position="21"/>
    </location>
</feature>
<feature type="region of interest" description="Disordered" evidence="10">
    <location>
        <begin position="251"/>
        <end position="299"/>
    </location>
</feature>
<dbReference type="CDD" id="cd01647">
    <property type="entry name" value="RT_LTR"/>
    <property type="match status" value="1"/>
</dbReference>
<keyword evidence="3" id="KW-0645">Protease</keyword>
<evidence type="ECO:0000256" key="4">
    <source>
        <dbReference type="ARBA" id="ARBA00022679"/>
    </source>
</evidence>
<dbReference type="Gene3D" id="3.30.70.270">
    <property type="match status" value="1"/>
</dbReference>
<accession>A0A1A7ZZM5</accession>
<evidence type="ECO:0000259" key="11">
    <source>
        <dbReference type="PROSITE" id="PS50878"/>
    </source>
</evidence>
<dbReference type="InterPro" id="IPR043128">
    <property type="entry name" value="Rev_trsase/Diguanyl_cyclase"/>
</dbReference>
<dbReference type="GO" id="GO:0003964">
    <property type="term" value="F:RNA-directed DNA polymerase activity"/>
    <property type="evidence" value="ECO:0007669"/>
    <property type="project" value="UniProtKB-KW"/>
</dbReference>
<evidence type="ECO:0000313" key="12">
    <source>
        <dbReference type="EMBL" id="SBP48269.1"/>
    </source>
</evidence>
<dbReference type="AlphaFoldDB" id="A0A1A7ZZM5"/>
<evidence type="ECO:0000256" key="9">
    <source>
        <dbReference type="ARBA" id="ARBA00022918"/>
    </source>
</evidence>
<sequence>MSESSSHTPDSAEPPSPSISDTLALHDRTLQALMEQTSASNQRLLRMEALLQNLHSSQPPVTEPPEPGAPPGAVAQELPALQHFRAAPSPPADTFEGESSECQGFLLQCRLAFGRSPHSFTTDSARISYVVGLLRGRALRWAEARSHDETFLTGSYSEFVKDFKLTFGCEETPGDVAHKLLHLSQGRRSVAEFAIDFWTYAASSSWNEEALKGVFSKALSERIKDQLAFCAEPATLNGLIDLAIRIDKRHRERQSGTRTPSPNYPSQSPSQPKNQSPREEPMELGRTHLDPEEKQQRRRPFDCSIELLPGAPLPTSRLYCLSKPERECMEKYISESLAAGLIRPSTSPLGAGFFFVPKKDGTLRPCIDYRGLNNISVKNKYALPLLSSTFEPVQGSTVFTKLELRNAYHLVRIKEGDEWKTAFKTPLGHYEYLVMPFGLTNAPAVFQALINSVLGDYINRFVSVYLDDILIFSKNITEHKEH</sequence>
<evidence type="ECO:0000256" key="8">
    <source>
        <dbReference type="ARBA" id="ARBA00022801"/>
    </source>
</evidence>
<dbReference type="EMBL" id="HADY01009784">
    <property type="protein sequence ID" value="SBP48269.1"/>
    <property type="molecule type" value="Transcribed_RNA"/>
</dbReference>
<name>A0A1A7ZZM5_NOTFU</name>
<comment type="similarity">
    <text evidence="1">Belongs to the beta type-B retroviral polymerase family. HERV class-II K(HML-2) pol subfamily.</text>
</comment>